<keyword evidence="6" id="KW-0408">Iron</keyword>
<evidence type="ECO:0000256" key="7">
    <source>
        <dbReference type="ARBA" id="ARBA00023014"/>
    </source>
</evidence>
<keyword evidence="11" id="KW-1185">Reference proteome</keyword>
<comment type="caution">
    <text evidence="10">The sequence shown here is derived from an EMBL/GenBank/DDBJ whole genome shotgun (WGS) entry which is preliminary data.</text>
</comment>
<keyword evidence="3" id="KW-0808">Transferase</keyword>
<sequence>MRKRVLLVYPHYVTGWLAQPRLAIPLSVLCVATPVSRAGYEVKIIDQRTEPDWRSILINELSHEPICVGISTMTGPQLKYALEISSLVKKYGHSPVVWGGIHPSLLPEQTLQNENIDFVVQGEGENTFLELVQALEGQKPLSSVKGIWYRENGEIRKTGLPTFVDLNQQPPIAYDLIDLKKYSRVLFGLNHHNFFTSRGCPRQCTFCYNTVINRKKWRAMDPEIAVNRIKDFVKKYKVQGLIINESNFFLDLDRARSILKGFIKENLNIAISKVNIDFSTLFEIQPDDLILLEKAGCRRIPVAIESGSHKIRTLLNKPIDIQLLLEVNRLLNNTKIVPNYLFMMGFPTETRDDLSESIALAFKLIAENQRAGIYFNIYTPYPGTELFNTAVKHGLKIPQSIEEWIPFHYRHLSQNGPWLTAEMRKIVRMLDFCSFFIGQRPLLHPTEKTSAIATLIGRLYAPIARLRVRKLWYHFPIEVTAARFFRIYGKQY</sequence>
<dbReference type="InterPro" id="IPR006638">
    <property type="entry name" value="Elp3/MiaA/NifB-like_rSAM"/>
</dbReference>
<gene>
    <name evidence="10" type="ORF">ACFL27_13960</name>
</gene>
<comment type="cofactor">
    <cofactor evidence="1">
        <name>[4Fe-4S] cluster</name>
        <dbReference type="ChEBI" id="CHEBI:49883"/>
    </cofactor>
</comment>
<dbReference type="SUPFAM" id="SSF52242">
    <property type="entry name" value="Cobalamin (vitamin B12)-binding domain"/>
    <property type="match status" value="1"/>
</dbReference>
<dbReference type="Pfam" id="PF02310">
    <property type="entry name" value="B12-binding"/>
    <property type="match status" value="1"/>
</dbReference>
<keyword evidence="5" id="KW-0479">Metal-binding</keyword>
<keyword evidence="2" id="KW-0489">Methyltransferase</keyword>
<feature type="domain" description="Radical SAM core" evidence="9">
    <location>
        <begin position="186"/>
        <end position="417"/>
    </location>
</feature>
<dbReference type="CDD" id="cd01335">
    <property type="entry name" value="Radical_SAM"/>
    <property type="match status" value="1"/>
</dbReference>
<accession>A0ABV6YYM2</accession>
<dbReference type="EMBL" id="JBHPBY010000175">
    <property type="protein sequence ID" value="MFC1851297.1"/>
    <property type="molecule type" value="Genomic_DNA"/>
</dbReference>
<dbReference type="SUPFAM" id="SSF102114">
    <property type="entry name" value="Radical SAM enzymes"/>
    <property type="match status" value="1"/>
</dbReference>
<dbReference type="InterPro" id="IPR007197">
    <property type="entry name" value="rSAM"/>
</dbReference>
<dbReference type="InterPro" id="IPR023404">
    <property type="entry name" value="rSAM_horseshoe"/>
</dbReference>
<keyword evidence="7" id="KW-0411">Iron-sulfur</keyword>
<evidence type="ECO:0000259" key="8">
    <source>
        <dbReference type="PROSITE" id="PS51332"/>
    </source>
</evidence>
<evidence type="ECO:0000256" key="2">
    <source>
        <dbReference type="ARBA" id="ARBA00022603"/>
    </source>
</evidence>
<dbReference type="PROSITE" id="PS51332">
    <property type="entry name" value="B12_BINDING"/>
    <property type="match status" value="1"/>
</dbReference>
<dbReference type="SFLD" id="SFLDG01123">
    <property type="entry name" value="methyltransferase_(Class_B)"/>
    <property type="match status" value="1"/>
</dbReference>
<evidence type="ECO:0000256" key="1">
    <source>
        <dbReference type="ARBA" id="ARBA00001966"/>
    </source>
</evidence>
<dbReference type="SFLD" id="SFLDS00029">
    <property type="entry name" value="Radical_SAM"/>
    <property type="match status" value="1"/>
</dbReference>
<dbReference type="CDD" id="cd02068">
    <property type="entry name" value="radical_SAM_B12_BD"/>
    <property type="match status" value="1"/>
</dbReference>
<organism evidence="10 11">
    <name type="scientific">candidate division CSSED10-310 bacterium</name>
    <dbReference type="NCBI Taxonomy" id="2855610"/>
    <lineage>
        <taxon>Bacteria</taxon>
        <taxon>Bacteria division CSSED10-310</taxon>
    </lineage>
</organism>
<proteinExistence type="predicted"/>
<evidence type="ECO:0000256" key="3">
    <source>
        <dbReference type="ARBA" id="ARBA00022679"/>
    </source>
</evidence>
<dbReference type="InterPro" id="IPR006158">
    <property type="entry name" value="Cobalamin-bd"/>
</dbReference>
<evidence type="ECO:0000256" key="5">
    <source>
        <dbReference type="ARBA" id="ARBA00022723"/>
    </source>
</evidence>
<dbReference type="InterPro" id="IPR034466">
    <property type="entry name" value="Methyltransferase_Class_B"/>
</dbReference>
<dbReference type="Gene3D" id="3.80.30.20">
    <property type="entry name" value="tm_1862 like domain"/>
    <property type="match status" value="1"/>
</dbReference>
<protein>
    <submittedName>
        <fullName evidence="10">B12-binding domain-containing radical SAM protein</fullName>
    </submittedName>
</protein>
<evidence type="ECO:0000256" key="6">
    <source>
        <dbReference type="ARBA" id="ARBA00023004"/>
    </source>
</evidence>
<evidence type="ECO:0000313" key="11">
    <source>
        <dbReference type="Proteomes" id="UP001594351"/>
    </source>
</evidence>
<dbReference type="PANTHER" id="PTHR43409:SF7">
    <property type="entry name" value="BLL1977 PROTEIN"/>
    <property type="match status" value="1"/>
</dbReference>
<name>A0ABV6YYM2_UNCC1</name>
<dbReference type="Proteomes" id="UP001594351">
    <property type="component" value="Unassembled WGS sequence"/>
</dbReference>
<dbReference type="Pfam" id="PF04055">
    <property type="entry name" value="Radical_SAM"/>
    <property type="match status" value="1"/>
</dbReference>
<dbReference type="InterPro" id="IPR036724">
    <property type="entry name" value="Cobalamin-bd_sf"/>
</dbReference>
<dbReference type="InterPro" id="IPR051198">
    <property type="entry name" value="BchE-like"/>
</dbReference>
<evidence type="ECO:0000313" key="10">
    <source>
        <dbReference type="EMBL" id="MFC1851297.1"/>
    </source>
</evidence>
<evidence type="ECO:0000259" key="9">
    <source>
        <dbReference type="PROSITE" id="PS51918"/>
    </source>
</evidence>
<evidence type="ECO:0000256" key="4">
    <source>
        <dbReference type="ARBA" id="ARBA00022691"/>
    </source>
</evidence>
<dbReference type="PANTHER" id="PTHR43409">
    <property type="entry name" value="ANAEROBIC MAGNESIUM-PROTOPORPHYRIN IX MONOMETHYL ESTER CYCLASE-RELATED"/>
    <property type="match status" value="1"/>
</dbReference>
<keyword evidence="4" id="KW-0949">S-adenosyl-L-methionine</keyword>
<dbReference type="PROSITE" id="PS51918">
    <property type="entry name" value="RADICAL_SAM"/>
    <property type="match status" value="1"/>
</dbReference>
<dbReference type="Gene3D" id="3.40.50.280">
    <property type="entry name" value="Cobalamin-binding domain"/>
    <property type="match status" value="1"/>
</dbReference>
<dbReference type="SFLD" id="SFLDG01082">
    <property type="entry name" value="B12-binding_domain_containing"/>
    <property type="match status" value="1"/>
</dbReference>
<dbReference type="InterPro" id="IPR058240">
    <property type="entry name" value="rSAM_sf"/>
</dbReference>
<dbReference type="SMART" id="SM00729">
    <property type="entry name" value="Elp3"/>
    <property type="match status" value="1"/>
</dbReference>
<reference evidence="10 11" key="1">
    <citation type="submission" date="2024-09" db="EMBL/GenBank/DDBJ databases">
        <title>Laminarin stimulates single cell rates of sulfate reduction while oxygen inhibits transcriptomic activity in coastal marine sediment.</title>
        <authorList>
            <person name="Lindsay M."/>
            <person name="Orcutt B."/>
            <person name="Emerson D."/>
            <person name="Stepanauskas R."/>
            <person name="D'Angelo T."/>
        </authorList>
    </citation>
    <scope>NUCLEOTIDE SEQUENCE [LARGE SCALE GENOMIC DNA]</scope>
    <source>
        <strain evidence="10">SAG AM-311-K15</strain>
    </source>
</reference>
<feature type="domain" description="B12-binding" evidence="8">
    <location>
        <begin position="9"/>
        <end position="142"/>
    </location>
</feature>